<keyword evidence="4" id="KW-0067">ATP-binding</keyword>
<sequence>MIQTCVSTSFHYCKGIITQSSRWFYVSSSQCASKKQNSVSSSATFRKTSQKHLQQQVINSQQFFKKYEAGDLQKFSQPKNHLNNVFQNLQLNFDPTFKYFSSTNAVGRIDNNQMVFQCTVNITWPSLQIFHGYAFRKKTAEAIAHAAALDKLYTDGYLNSEGHAITMSLEDSDKIELEWDSLSEIHLSDENITEGYELLKYFKENVEPNISKQYEEVSHVEGYNSLEENEPQDSMISDLMTGKEWVEHSTDILENRNISLLRNQHHKENHFKREPYTIDDFKDTIISSLENRVLIIAGDTGCGKSTQMPQFILDSWIKEFRGSECNIVVTQPRRISAIALAKRIAKERHERIGYSIGYHVRLGFQRIQERGGIMFCTTGMLLQGFHSNPKLKGISHVIIDEVHERSVQTDLLLILLRRLLKENTQLSLVLMSASISTQELMDYFKDYQPMLIEIPGMLYPLTRNYLPDSLQKLKLNQDDYELEKLLVPGSYPQLVPKLVIDVIEHIHLRRDAGAILVFLPGWQEIRHVQSQLEKEYADETLLVVPVHSRLSSEEQEKIFEETPNGKRKVVLATNIAETSLTIDDVVYVVDTGLHKELRYSNQKDVSILSTRWISQANAQQRAGRAGRVQPGEVFHLYSQEVLNNASLFPVPELLRISLEHVLLMCKSYCGSETSLSFLSDGLDVPSHKFILKAVRSLERLGMLQVNNHDGTEVLTALGSRIVYFSTAPQLSKAIVFASIFKCLEPVLSICTLLSTGQGIFRGSLESRSENRLVKVGECPESDLLALYNILKRWENIETYNEQIKYCNANRLSHRSLLLQQSIKGLIDNHLLDAKLCNEEEMFSPFSDINTNSHNGQLILGVMLAGVDKILQLQKGLMVSGIYKPHGFLIKTVKGENIKTVSDSVLHKLPETAAEIPKHLLAVNITRDDISRRTVARDISLVQPLTVVLFAGKFLRFIPKENYWEVKVQGHHGISFKVQNEEIGTLLVNLREVLMKTIDYIVETRGLDLNSFQIDVFSNDLIDYVQKLLIQQNNKTKIDNKK</sequence>
<dbReference type="Pfam" id="PF00271">
    <property type="entry name" value="Helicase_C"/>
    <property type="match status" value="1"/>
</dbReference>
<dbReference type="GO" id="GO:0005524">
    <property type="term" value="F:ATP binding"/>
    <property type="evidence" value="ECO:0007669"/>
    <property type="project" value="UniProtKB-KW"/>
</dbReference>
<dbReference type="GO" id="GO:0003678">
    <property type="term" value="F:DNA helicase activity"/>
    <property type="evidence" value="ECO:0007669"/>
    <property type="project" value="TreeGrafter"/>
</dbReference>
<dbReference type="Gene3D" id="3.30.160.20">
    <property type="match status" value="1"/>
</dbReference>
<dbReference type="InterPro" id="IPR027417">
    <property type="entry name" value="P-loop_NTPase"/>
</dbReference>
<dbReference type="Gene3D" id="3.40.50.300">
    <property type="entry name" value="P-loop containing nucleotide triphosphate hydrolases"/>
    <property type="match status" value="2"/>
</dbReference>
<dbReference type="GO" id="GO:0002151">
    <property type="term" value="F:G-quadruplex RNA binding"/>
    <property type="evidence" value="ECO:0007669"/>
    <property type="project" value="TreeGrafter"/>
</dbReference>
<dbReference type="CDD" id="cd18791">
    <property type="entry name" value="SF2_C_RHA"/>
    <property type="match status" value="1"/>
</dbReference>
<feature type="domain" description="DRBM" evidence="6">
    <location>
        <begin position="77"/>
        <end position="154"/>
    </location>
</feature>
<dbReference type="SMART" id="SM00847">
    <property type="entry name" value="HA2"/>
    <property type="match status" value="1"/>
</dbReference>
<dbReference type="SMART" id="SM00490">
    <property type="entry name" value="HELICc"/>
    <property type="match status" value="1"/>
</dbReference>
<evidence type="ECO:0000256" key="4">
    <source>
        <dbReference type="ARBA" id="ARBA00022840"/>
    </source>
</evidence>
<dbReference type="Gene3D" id="1.20.120.1080">
    <property type="match status" value="1"/>
</dbReference>
<keyword evidence="2" id="KW-0378">Hydrolase</keyword>
<keyword evidence="3" id="KW-0347">Helicase</keyword>
<accession>A0AAV2SCU9</accession>
<keyword evidence="10" id="KW-1185">Reference proteome</keyword>
<dbReference type="InterPro" id="IPR007502">
    <property type="entry name" value="Helicase-assoc_dom"/>
</dbReference>
<dbReference type="GO" id="GO:0005737">
    <property type="term" value="C:cytoplasm"/>
    <property type="evidence" value="ECO:0007669"/>
    <property type="project" value="TreeGrafter"/>
</dbReference>
<dbReference type="Pfam" id="PF00270">
    <property type="entry name" value="DEAD"/>
    <property type="match status" value="1"/>
</dbReference>
<dbReference type="InterPro" id="IPR014001">
    <property type="entry name" value="Helicase_ATP-bd"/>
</dbReference>
<dbReference type="PROSITE" id="PS51194">
    <property type="entry name" value="HELICASE_CTER"/>
    <property type="match status" value="1"/>
</dbReference>
<evidence type="ECO:0000259" key="8">
    <source>
        <dbReference type="PROSITE" id="PS51194"/>
    </source>
</evidence>
<evidence type="ECO:0008006" key="11">
    <source>
        <dbReference type="Google" id="ProtNLM"/>
    </source>
</evidence>
<dbReference type="InterPro" id="IPR002464">
    <property type="entry name" value="DNA/RNA_helicase_DEAH_CS"/>
</dbReference>
<evidence type="ECO:0000256" key="2">
    <source>
        <dbReference type="ARBA" id="ARBA00022801"/>
    </source>
</evidence>
<comment type="caution">
    <text evidence="9">The sequence shown here is derived from an EMBL/GenBank/DDBJ whole genome shotgun (WGS) entry which is preliminary data.</text>
</comment>
<dbReference type="SUPFAM" id="SSF52540">
    <property type="entry name" value="P-loop containing nucleoside triphosphate hydrolases"/>
    <property type="match status" value="1"/>
</dbReference>
<evidence type="ECO:0000256" key="3">
    <source>
        <dbReference type="ARBA" id="ARBA00022806"/>
    </source>
</evidence>
<dbReference type="SMART" id="SM00487">
    <property type="entry name" value="DEXDc"/>
    <property type="match status" value="1"/>
</dbReference>
<dbReference type="AlphaFoldDB" id="A0AAV2SCU9"/>
<gene>
    <name evidence="9" type="ORF">MNOR_LOCUS35138</name>
</gene>
<dbReference type="PROSITE" id="PS51192">
    <property type="entry name" value="HELICASE_ATP_BIND_1"/>
    <property type="match status" value="1"/>
</dbReference>
<dbReference type="CDD" id="cd17917">
    <property type="entry name" value="DEXHc_RHA-like"/>
    <property type="match status" value="1"/>
</dbReference>
<dbReference type="PROSITE" id="PS50137">
    <property type="entry name" value="DS_RBD"/>
    <property type="match status" value="1"/>
</dbReference>
<organism evidence="9 10">
    <name type="scientific">Meganyctiphanes norvegica</name>
    <name type="common">Northern krill</name>
    <name type="synonym">Thysanopoda norvegica</name>
    <dbReference type="NCBI Taxonomy" id="48144"/>
    <lineage>
        <taxon>Eukaryota</taxon>
        <taxon>Metazoa</taxon>
        <taxon>Ecdysozoa</taxon>
        <taxon>Arthropoda</taxon>
        <taxon>Crustacea</taxon>
        <taxon>Multicrustacea</taxon>
        <taxon>Malacostraca</taxon>
        <taxon>Eumalacostraca</taxon>
        <taxon>Eucarida</taxon>
        <taxon>Euphausiacea</taxon>
        <taxon>Euphausiidae</taxon>
        <taxon>Meganyctiphanes</taxon>
    </lineage>
</organism>
<dbReference type="PANTHER" id="PTHR18934:SF257">
    <property type="entry name" value="ATP-DEPENDENT RNA HELICASE DHX30"/>
    <property type="match status" value="1"/>
</dbReference>
<keyword evidence="5" id="KW-0694">RNA-binding</keyword>
<keyword evidence="1" id="KW-0547">Nucleotide-binding</keyword>
<name>A0AAV2SCU9_MEGNR</name>
<protein>
    <recommendedName>
        <fullName evidence="11">RNA helicase</fullName>
    </recommendedName>
</protein>
<reference evidence="9 10" key="1">
    <citation type="submission" date="2024-05" db="EMBL/GenBank/DDBJ databases">
        <authorList>
            <person name="Wallberg A."/>
        </authorList>
    </citation>
    <scope>NUCLEOTIDE SEQUENCE [LARGE SCALE GENOMIC DNA]</scope>
</reference>
<dbReference type="InterPro" id="IPR011545">
    <property type="entry name" value="DEAD/DEAH_box_helicase_dom"/>
</dbReference>
<evidence type="ECO:0000256" key="5">
    <source>
        <dbReference type="PROSITE-ProRule" id="PRU00266"/>
    </source>
</evidence>
<dbReference type="GO" id="GO:0005634">
    <property type="term" value="C:nucleus"/>
    <property type="evidence" value="ECO:0007669"/>
    <property type="project" value="TreeGrafter"/>
</dbReference>
<dbReference type="PANTHER" id="PTHR18934">
    <property type="entry name" value="ATP-DEPENDENT RNA HELICASE"/>
    <property type="match status" value="1"/>
</dbReference>
<dbReference type="GO" id="GO:0003724">
    <property type="term" value="F:RNA helicase activity"/>
    <property type="evidence" value="ECO:0007669"/>
    <property type="project" value="TreeGrafter"/>
</dbReference>
<evidence type="ECO:0000256" key="1">
    <source>
        <dbReference type="ARBA" id="ARBA00022741"/>
    </source>
</evidence>
<evidence type="ECO:0000313" key="10">
    <source>
        <dbReference type="Proteomes" id="UP001497623"/>
    </source>
</evidence>
<dbReference type="InterPro" id="IPR014720">
    <property type="entry name" value="dsRBD_dom"/>
</dbReference>
<proteinExistence type="predicted"/>
<evidence type="ECO:0000259" key="7">
    <source>
        <dbReference type="PROSITE" id="PS51192"/>
    </source>
</evidence>
<evidence type="ECO:0000259" key="6">
    <source>
        <dbReference type="PROSITE" id="PS50137"/>
    </source>
</evidence>
<feature type="domain" description="Helicase C-terminal" evidence="8">
    <location>
        <begin position="498"/>
        <end position="669"/>
    </location>
</feature>
<evidence type="ECO:0000313" key="9">
    <source>
        <dbReference type="EMBL" id="CAL4179424.1"/>
    </source>
</evidence>
<dbReference type="PROSITE" id="PS00690">
    <property type="entry name" value="DEAH_ATP_HELICASE"/>
    <property type="match status" value="1"/>
</dbReference>
<dbReference type="Proteomes" id="UP001497623">
    <property type="component" value="Unassembled WGS sequence"/>
</dbReference>
<dbReference type="GO" id="GO:0016787">
    <property type="term" value="F:hydrolase activity"/>
    <property type="evidence" value="ECO:0007669"/>
    <property type="project" value="UniProtKB-KW"/>
</dbReference>
<feature type="domain" description="Helicase ATP-binding" evidence="7">
    <location>
        <begin position="285"/>
        <end position="453"/>
    </location>
</feature>
<dbReference type="InterPro" id="IPR001650">
    <property type="entry name" value="Helicase_C-like"/>
</dbReference>
<dbReference type="EMBL" id="CAXKWB010057265">
    <property type="protein sequence ID" value="CAL4179424.1"/>
    <property type="molecule type" value="Genomic_DNA"/>
</dbReference>